<comment type="subcellular location">
    <subcellularLocation>
        <location evidence="7">Cytoplasm</location>
    </subcellularLocation>
</comment>
<dbReference type="GO" id="GO:0008270">
    <property type="term" value="F:zinc ion binding"/>
    <property type="evidence" value="ECO:0007669"/>
    <property type="project" value="UniProtKB-UniRule"/>
</dbReference>
<gene>
    <name evidence="7" type="primary">MDE1</name>
    <name evidence="10" type="ORF">CSUB01_00319</name>
</gene>
<evidence type="ECO:0000256" key="5">
    <source>
        <dbReference type="ARBA" id="ARBA00023167"/>
    </source>
</evidence>
<evidence type="ECO:0000259" key="9">
    <source>
        <dbReference type="SMART" id="SM01007"/>
    </source>
</evidence>
<evidence type="ECO:0000256" key="7">
    <source>
        <dbReference type="HAMAP-Rule" id="MF_03116"/>
    </source>
</evidence>
<dbReference type="Pfam" id="PF00596">
    <property type="entry name" value="Aldolase_II"/>
    <property type="match status" value="1"/>
</dbReference>
<dbReference type="PANTHER" id="PTHR10640:SF7">
    <property type="entry name" value="METHYLTHIORIBULOSE-1-PHOSPHATE DEHYDRATASE"/>
    <property type="match status" value="1"/>
</dbReference>
<dbReference type="InterPro" id="IPR027514">
    <property type="entry name" value="Salvage_MtnB_euk"/>
</dbReference>
<organism evidence="10 11">
    <name type="scientific">Colletotrichum sublineola</name>
    <name type="common">Sorghum anthracnose fungus</name>
    <dbReference type="NCBI Taxonomy" id="1173701"/>
    <lineage>
        <taxon>Eukaryota</taxon>
        <taxon>Fungi</taxon>
        <taxon>Dikarya</taxon>
        <taxon>Ascomycota</taxon>
        <taxon>Pezizomycotina</taxon>
        <taxon>Sordariomycetes</taxon>
        <taxon>Hypocreomycetidae</taxon>
        <taxon>Glomerellales</taxon>
        <taxon>Glomerellaceae</taxon>
        <taxon>Colletotrichum</taxon>
        <taxon>Colletotrichum graminicola species complex</taxon>
    </lineage>
</organism>
<accession>A0A066X275</accession>
<evidence type="ECO:0000256" key="2">
    <source>
        <dbReference type="ARBA" id="ARBA00022605"/>
    </source>
</evidence>
<name>A0A066X275_COLSU</name>
<evidence type="ECO:0000256" key="6">
    <source>
        <dbReference type="ARBA" id="ARBA00023239"/>
    </source>
</evidence>
<evidence type="ECO:0000256" key="4">
    <source>
        <dbReference type="ARBA" id="ARBA00022833"/>
    </source>
</evidence>
<evidence type="ECO:0000256" key="1">
    <source>
        <dbReference type="ARBA" id="ARBA00022490"/>
    </source>
</evidence>
<feature type="domain" description="Class II aldolase/adducin N-terminal" evidence="9">
    <location>
        <begin position="24"/>
        <end position="225"/>
    </location>
</feature>
<sequence length="294" mass="33003">MVSASEVQNPDQLITSDDPEHPANLIPSLCAKFWTLGWVTGTGGGCSIRDDDLVYLAPSGVQKELMKAQDIYVLSLAAQESSLKNRVYLRSPPSYKPSQCTPLFLAAFTRRGAGCCIHTHSHWAVLVTLILESRGAGNDKLFEINNIEQIKGFGKGFQKQGNLGYHDTLRIPVIENTAHEEDLTEFLEEAMDNYPDTYAVLVRRHGVYVWGDNVHKAKTQCERQIPRSSCAREHSFLPFLVPDFSHTPTVLERRGEMLTIVWCSLDYLFQLAVEMKQLGIPWISDVPVVKPTRT</sequence>
<dbReference type="AlphaFoldDB" id="A0A066X275"/>
<keyword evidence="11" id="KW-1185">Reference proteome</keyword>
<dbReference type="UniPathway" id="UPA00904">
    <property type="reaction ID" value="UER00875"/>
</dbReference>
<reference evidence="11" key="1">
    <citation type="journal article" date="2014" name="Genome Announc.">
        <title>Draft genome sequence of Colletotrichum sublineola, a destructive pathogen of cultivated sorghum.</title>
        <authorList>
            <person name="Baroncelli R."/>
            <person name="Sanz-Martin J.M."/>
            <person name="Rech G.E."/>
            <person name="Sukno S.A."/>
            <person name="Thon M.R."/>
        </authorList>
    </citation>
    <scope>NUCLEOTIDE SEQUENCE [LARGE SCALE GENOMIC DNA]</scope>
    <source>
        <strain evidence="11">TX430BB</strain>
    </source>
</reference>
<dbReference type="EC" id="4.2.1.109" evidence="7"/>
<feature type="binding site" evidence="7">
    <location>
        <position position="120"/>
    </location>
    <ligand>
        <name>Zn(2+)</name>
        <dbReference type="ChEBI" id="CHEBI:29105"/>
    </ligand>
</feature>
<feature type="compositionally biased region" description="Polar residues" evidence="8">
    <location>
        <begin position="1"/>
        <end position="15"/>
    </location>
</feature>
<dbReference type="InterPro" id="IPR017714">
    <property type="entry name" value="MethylthioRu-1-P_deHdtase_MtnB"/>
</dbReference>
<dbReference type="NCBIfam" id="TIGR03328">
    <property type="entry name" value="salvage_mtnB"/>
    <property type="match status" value="1"/>
</dbReference>
<dbReference type="OrthoDB" id="191080at2759"/>
<dbReference type="HAMAP" id="MF_03116">
    <property type="entry name" value="Salvage_MtnB_euk"/>
    <property type="match status" value="1"/>
</dbReference>
<evidence type="ECO:0000256" key="8">
    <source>
        <dbReference type="SAM" id="MobiDB-lite"/>
    </source>
</evidence>
<dbReference type="GO" id="GO:0046570">
    <property type="term" value="F:methylthioribulose 1-phosphate dehydratase activity"/>
    <property type="evidence" value="ECO:0007669"/>
    <property type="project" value="UniProtKB-UniRule"/>
</dbReference>
<feature type="active site" description="Proton donor/acceptor" evidence="7">
    <location>
        <position position="148"/>
    </location>
</feature>
<protein>
    <recommendedName>
        <fullName evidence="7">Methylthioribulose-1-phosphate dehydratase</fullName>
        <shortName evidence="7">MTRu-1-P dehydratase</shortName>
        <ecNumber evidence="7">4.2.1.109</ecNumber>
    </recommendedName>
</protein>
<proteinExistence type="inferred from homology"/>
<dbReference type="SUPFAM" id="SSF53639">
    <property type="entry name" value="AraD/HMP-PK domain-like"/>
    <property type="match status" value="1"/>
</dbReference>
<comment type="catalytic activity">
    <reaction evidence="7">
        <text>5-(methylsulfanyl)-D-ribulose 1-phosphate = 5-methylsulfanyl-2,3-dioxopentyl phosphate + H2O</text>
        <dbReference type="Rhea" id="RHEA:15549"/>
        <dbReference type="ChEBI" id="CHEBI:15377"/>
        <dbReference type="ChEBI" id="CHEBI:58548"/>
        <dbReference type="ChEBI" id="CHEBI:58828"/>
        <dbReference type="EC" id="4.2.1.109"/>
    </reaction>
</comment>
<comment type="similarity">
    <text evidence="7">Belongs to the aldolase class II family. MtnB subfamily.</text>
</comment>
<dbReference type="InterPro" id="IPR001303">
    <property type="entry name" value="Aldolase_II/adducin_N"/>
</dbReference>
<feature type="region of interest" description="Disordered" evidence="8">
    <location>
        <begin position="1"/>
        <end position="20"/>
    </location>
</feature>
<comment type="cofactor">
    <cofactor evidence="7">
        <name>Zn(2+)</name>
        <dbReference type="ChEBI" id="CHEBI:29105"/>
    </cofactor>
    <text evidence="7">Binds 1 zinc ion per subunit.</text>
</comment>
<dbReference type="Proteomes" id="UP000027238">
    <property type="component" value="Unassembled WGS sequence"/>
</dbReference>
<comment type="function">
    <text evidence="7">Catalyzes the dehydration of methylthioribulose-1-phosphate (MTRu-1-P) into 2,3-diketo-5-methylthiopentyl-1-phosphate (DK-MTP-1-P).</text>
</comment>
<keyword evidence="2 7" id="KW-0028">Amino-acid biosynthesis</keyword>
<dbReference type="InterPro" id="IPR036409">
    <property type="entry name" value="Aldolase_II/adducin_N_sf"/>
</dbReference>
<keyword evidence="5 7" id="KW-0486">Methionine biosynthesis</keyword>
<feature type="binding site" evidence="7">
    <location>
        <position position="118"/>
    </location>
    <ligand>
        <name>Zn(2+)</name>
        <dbReference type="ChEBI" id="CHEBI:29105"/>
    </ligand>
</feature>
<keyword evidence="4 7" id="KW-0862">Zinc</keyword>
<keyword evidence="6 7" id="KW-0456">Lyase</keyword>
<keyword evidence="3 7" id="KW-0479">Metal-binding</keyword>
<dbReference type="FunFam" id="3.40.225.10:FF:000003">
    <property type="entry name" value="Methylthioribulose-1-phosphate dehydratase"/>
    <property type="match status" value="1"/>
</dbReference>
<dbReference type="PANTHER" id="PTHR10640">
    <property type="entry name" value="METHYLTHIORIBULOSE-1-PHOSPHATE DEHYDRATASE"/>
    <property type="match status" value="1"/>
</dbReference>
<dbReference type="GO" id="GO:0005737">
    <property type="term" value="C:cytoplasm"/>
    <property type="evidence" value="ECO:0007669"/>
    <property type="project" value="UniProtKB-SubCell"/>
</dbReference>
<comment type="pathway">
    <text evidence="7">Amino-acid biosynthesis; L-methionine biosynthesis via salvage pathway; L-methionine from S-methyl-5-thio-alpha-D-ribose 1-phosphate: step 2/6.</text>
</comment>
<evidence type="ECO:0000256" key="3">
    <source>
        <dbReference type="ARBA" id="ARBA00022723"/>
    </source>
</evidence>
<dbReference type="SMART" id="SM01007">
    <property type="entry name" value="Aldolase_II"/>
    <property type="match status" value="1"/>
</dbReference>
<dbReference type="eggNOG" id="KOG2631">
    <property type="taxonomic scope" value="Eukaryota"/>
</dbReference>
<dbReference type="STRING" id="1173701.A0A066X275"/>
<evidence type="ECO:0000313" key="11">
    <source>
        <dbReference type="Proteomes" id="UP000027238"/>
    </source>
</evidence>
<feature type="binding site" evidence="7">
    <location>
        <position position="205"/>
    </location>
    <ligand>
        <name>Zn(2+)</name>
        <dbReference type="ChEBI" id="CHEBI:29105"/>
    </ligand>
</feature>
<keyword evidence="1 7" id="KW-0963">Cytoplasm</keyword>
<dbReference type="HOGENOM" id="CLU_006033_4_0_1"/>
<dbReference type="OMA" id="WFPGTSG"/>
<dbReference type="GO" id="GO:0019509">
    <property type="term" value="P:L-methionine salvage from methylthioadenosine"/>
    <property type="evidence" value="ECO:0007669"/>
    <property type="project" value="UniProtKB-UniRule"/>
</dbReference>
<comment type="caution">
    <text evidence="10">The sequence shown here is derived from an EMBL/GenBank/DDBJ whole genome shotgun (WGS) entry which is preliminary data.</text>
</comment>
<dbReference type="Gene3D" id="3.40.225.10">
    <property type="entry name" value="Class II aldolase/adducin N-terminal domain"/>
    <property type="match status" value="1"/>
</dbReference>
<evidence type="ECO:0000313" key="10">
    <source>
        <dbReference type="EMBL" id="KDN61774.1"/>
    </source>
</evidence>
<feature type="binding site" evidence="7">
    <location>
        <position position="100"/>
    </location>
    <ligand>
        <name>substrate</name>
    </ligand>
</feature>
<dbReference type="EMBL" id="JMSE01001382">
    <property type="protein sequence ID" value="KDN61774.1"/>
    <property type="molecule type" value="Genomic_DNA"/>
</dbReference>